<dbReference type="OrthoDB" id="10426643at2759"/>
<keyword evidence="6" id="KW-1185">Reference proteome</keyword>
<dbReference type="EMBL" id="QEAN01000058">
    <property type="protein sequence ID" value="TPX51149.1"/>
    <property type="molecule type" value="Genomic_DNA"/>
</dbReference>
<organism evidence="5 6">
    <name type="scientific">Synchytrium endobioticum</name>
    <dbReference type="NCBI Taxonomy" id="286115"/>
    <lineage>
        <taxon>Eukaryota</taxon>
        <taxon>Fungi</taxon>
        <taxon>Fungi incertae sedis</taxon>
        <taxon>Chytridiomycota</taxon>
        <taxon>Chytridiomycota incertae sedis</taxon>
        <taxon>Chytridiomycetes</taxon>
        <taxon>Synchytriales</taxon>
        <taxon>Synchytriaceae</taxon>
        <taxon>Synchytrium</taxon>
    </lineage>
</organism>
<dbReference type="InterPro" id="IPR001024">
    <property type="entry name" value="PLAT/LH2_dom"/>
</dbReference>
<feature type="domain" description="PLAT" evidence="3">
    <location>
        <begin position="57"/>
        <end position="168"/>
    </location>
</feature>
<evidence type="ECO:0000313" key="5">
    <source>
        <dbReference type="EMBL" id="TPX51149.1"/>
    </source>
</evidence>
<dbReference type="EMBL" id="QEAM01000062">
    <property type="protein sequence ID" value="TPX48010.1"/>
    <property type="molecule type" value="Genomic_DNA"/>
</dbReference>
<proteinExistence type="predicted"/>
<accession>A0A507DHI0</accession>
<feature type="transmembrane region" description="Helical" evidence="2">
    <location>
        <begin position="313"/>
        <end position="331"/>
    </location>
</feature>
<name>A0A507DHI0_9FUNG</name>
<evidence type="ECO:0000256" key="1">
    <source>
        <dbReference type="PROSITE-ProRule" id="PRU00152"/>
    </source>
</evidence>
<evidence type="ECO:0000313" key="6">
    <source>
        <dbReference type="Proteomes" id="UP000317494"/>
    </source>
</evidence>
<dbReference type="InterPro" id="IPR036392">
    <property type="entry name" value="PLAT/LH2_dom_sf"/>
</dbReference>
<sequence length="467" mass="49960">MTLAPPQMIFYGYNAAAAGIVGAITASYCIGVPLMILRDSDNKPGKPSGLACKLAPSLFEIRISTSTKSAGPPPPCCYIELDGSRGSSGLIRLDLPKFVAAGFTQFLIAAPPVGELVGVRLESKSQSAWLPDKITVAEVGAKRMMAQFNGGNWFPDGADASTHFQYLTVAQKSSEDLSFRTVFWYTLRDEHSVVSVAYPPAGASRLQRWCAVFTGLYIQLAVIVALTEHGFDSGVSGHGYSVGVSVLALLVGQFASWLFGVVFRRVGHAAVGLSGSGSQTPLRGPEAAGAADGRAPRTCVTQGFMLPYRASSMVWFLMLVVSFLSGFSALIDGDDLPTDVYAVSVGYWFLALVLRMAVTEMIYCTLVAWLRTRHHLHHHFILSSSLPADDTSLEAGLLRNPSGPGIGGNKALLFKGVDSGPGTPQEPFILSPDAVQASIKLEMHEVKDFSAPDFLADEDLDEDEEDD</sequence>
<comment type="caution">
    <text evidence="5">The sequence shown here is derived from an EMBL/GenBank/DDBJ whole genome shotgun (WGS) entry which is preliminary data.</text>
</comment>
<dbReference type="SUPFAM" id="SSF49723">
    <property type="entry name" value="Lipase/lipooxygenase domain (PLAT/LH2 domain)"/>
    <property type="match status" value="1"/>
</dbReference>
<feature type="transmembrane region" description="Helical" evidence="2">
    <location>
        <begin position="209"/>
        <end position="227"/>
    </location>
</feature>
<evidence type="ECO:0000256" key="2">
    <source>
        <dbReference type="SAM" id="Phobius"/>
    </source>
</evidence>
<evidence type="ECO:0000313" key="7">
    <source>
        <dbReference type="Proteomes" id="UP000320475"/>
    </source>
</evidence>
<keyword evidence="2" id="KW-1133">Transmembrane helix</keyword>
<protein>
    <recommendedName>
        <fullName evidence="3">PLAT domain-containing protein</fullName>
    </recommendedName>
</protein>
<dbReference type="Gene3D" id="2.60.60.20">
    <property type="entry name" value="PLAT/LH2 domain"/>
    <property type="match status" value="1"/>
</dbReference>
<feature type="transmembrane region" description="Helical" evidence="2">
    <location>
        <begin position="239"/>
        <end position="263"/>
    </location>
</feature>
<feature type="transmembrane region" description="Helical" evidence="2">
    <location>
        <begin position="346"/>
        <end position="370"/>
    </location>
</feature>
<dbReference type="AlphaFoldDB" id="A0A507DHI0"/>
<dbReference type="PROSITE" id="PS50095">
    <property type="entry name" value="PLAT"/>
    <property type="match status" value="1"/>
</dbReference>
<comment type="caution">
    <text evidence="1">Lacks conserved residue(s) required for the propagation of feature annotation.</text>
</comment>
<dbReference type="Proteomes" id="UP000320475">
    <property type="component" value="Unassembled WGS sequence"/>
</dbReference>
<dbReference type="Proteomes" id="UP000317494">
    <property type="component" value="Unassembled WGS sequence"/>
</dbReference>
<dbReference type="VEuPathDB" id="FungiDB:SeMB42_g02017"/>
<gene>
    <name evidence="4" type="ORF">SeLEV6574_g02302</name>
    <name evidence="5" type="ORF">SeMB42_g02017</name>
</gene>
<reference evidence="6 7" key="1">
    <citation type="journal article" date="2019" name="Sci. Rep.">
        <title>Comparative genomics of chytrid fungi reveal insights into the obligate biotrophic and pathogenic lifestyle of Synchytrium endobioticum.</title>
        <authorList>
            <person name="van de Vossenberg B.T.L.H."/>
            <person name="Warris S."/>
            <person name="Nguyen H.D.T."/>
            <person name="van Gent-Pelzer M.P.E."/>
            <person name="Joly D.L."/>
            <person name="van de Geest H.C."/>
            <person name="Bonants P.J.M."/>
            <person name="Smith D.S."/>
            <person name="Levesque C.A."/>
            <person name="van der Lee T.A.J."/>
        </authorList>
    </citation>
    <scope>NUCLEOTIDE SEQUENCE [LARGE SCALE GENOMIC DNA]</scope>
    <source>
        <strain evidence="4 7">LEV6574</strain>
        <strain evidence="5 6">MB42</strain>
    </source>
</reference>
<keyword evidence="2" id="KW-0472">Membrane</keyword>
<evidence type="ECO:0000259" key="3">
    <source>
        <dbReference type="PROSITE" id="PS50095"/>
    </source>
</evidence>
<evidence type="ECO:0000313" key="4">
    <source>
        <dbReference type="EMBL" id="TPX48010.1"/>
    </source>
</evidence>
<feature type="transmembrane region" description="Helical" evidence="2">
    <location>
        <begin position="12"/>
        <end position="37"/>
    </location>
</feature>
<keyword evidence="2" id="KW-0812">Transmembrane</keyword>